<protein>
    <submittedName>
        <fullName evidence="1">Uncharacterized protein DUF4304</fullName>
    </submittedName>
</protein>
<evidence type="ECO:0000313" key="2">
    <source>
        <dbReference type="Proteomes" id="UP000318307"/>
    </source>
</evidence>
<gene>
    <name evidence="1" type="ORF">LZ24_02061</name>
</gene>
<name>A0A562RS17_9BACT</name>
<dbReference type="Pfam" id="PF14137">
    <property type="entry name" value="DUF4304"/>
    <property type="match status" value="1"/>
</dbReference>
<dbReference type="InterPro" id="IPR025412">
    <property type="entry name" value="DUF4304"/>
</dbReference>
<dbReference type="AlphaFoldDB" id="A0A562RS17"/>
<keyword evidence="2" id="KW-1185">Reference proteome</keyword>
<organism evidence="1 2">
    <name type="scientific">Desulfobotulus alkaliphilus</name>
    <dbReference type="NCBI Taxonomy" id="622671"/>
    <lineage>
        <taxon>Bacteria</taxon>
        <taxon>Pseudomonadati</taxon>
        <taxon>Thermodesulfobacteriota</taxon>
        <taxon>Desulfobacteria</taxon>
        <taxon>Desulfobacterales</taxon>
        <taxon>Desulfobacteraceae</taxon>
        <taxon>Desulfobotulus</taxon>
    </lineage>
</organism>
<evidence type="ECO:0000313" key="1">
    <source>
        <dbReference type="EMBL" id="TWI71100.1"/>
    </source>
</evidence>
<proteinExistence type="predicted"/>
<dbReference type="EMBL" id="VLLC01000015">
    <property type="protein sequence ID" value="TWI71100.1"/>
    <property type="molecule type" value="Genomic_DNA"/>
</dbReference>
<dbReference type="Proteomes" id="UP000318307">
    <property type="component" value="Unassembled WGS sequence"/>
</dbReference>
<comment type="caution">
    <text evidence="1">The sequence shown here is derived from an EMBL/GenBank/DDBJ whole genome shotgun (WGS) entry which is preliminary data.</text>
</comment>
<reference evidence="1 2" key="1">
    <citation type="submission" date="2019-07" db="EMBL/GenBank/DDBJ databases">
        <title>Genome sequencing of 100 strains of the haloalkaliphilic chemolithoautotrophic sulfur-oxidizing bacterium Thioalkalivibrio.</title>
        <authorList>
            <person name="Muyzer G."/>
        </authorList>
    </citation>
    <scope>NUCLEOTIDE SEQUENCE [LARGE SCALE GENOMIC DNA]</scope>
    <source>
        <strain evidence="1 2">ASO4-4</strain>
    </source>
</reference>
<sequence>MGFEVDKAPTFYYRKDRVVGIFHIDFLNSQNAAYFNSNTASFSLNIGVFFNLQNIIIKPKEYESNIRGQILRDFRQKHPMKLKGFSWCHPERWRRDIWWVDKDGQNLEHILANACRLTKEKALKWFEKYSDPDHVIWLLKHGKENGKGGPFGFGSIGSPSRTDLIKKLETIKG</sequence>
<accession>A0A562RS17</accession>